<dbReference type="Proteomes" id="UP000488956">
    <property type="component" value="Unassembled WGS sequence"/>
</dbReference>
<proteinExistence type="predicted"/>
<protein>
    <submittedName>
        <fullName evidence="1">Uncharacterized protein</fullName>
    </submittedName>
</protein>
<dbReference type="Proteomes" id="UP000429523">
    <property type="component" value="Unassembled WGS sequence"/>
</dbReference>
<dbReference type="EMBL" id="QXFX01000367">
    <property type="protein sequence ID" value="KAE9118507.1"/>
    <property type="molecule type" value="Genomic_DNA"/>
</dbReference>
<evidence type="ECO:0000313" key="5">
    <source>
        <dbReference type="Proteomes" id="UP000440367"/>
    </source>
</evidence>
<dbReference type="EMBL" id="QXGD01000433">
    <property type="protein sequence ID" value="KAE9239818.1"/>
    <property type="molecule type" value="Genomic_DNA"/>
</dbReference>
<organism evidence="1 4">
    <name type="scientific">Phytophthora fragariae</name>
    <dbReference type="NCBI Taxonomy" id="53985"/>
    <lineage>
        <taxon>Eukaryota</taxon>
        <taxon>Sar</taxon>
        <taxon>Stramenopiles</taxon>
        <taxon>Oomycota</taxon>
        <taxon>Peronosporomycetes</taxon>
        <taxon>Peronosporales</taxon>
        <taxon>Peronosporaceae</taxon>
        <taxon>Phytophthora</taxon>
    </lineage>
</organism>
<name>A0A6A3DRD6_9STRA</name>
<evidence type="ECO:0000313" key="2">
    <source>
        <dbReference type="EMBL" id="KAE9118507.1"/>
    </source>
</evidence>
<evidence type="ECO:0000313" key="1">
    <source>
        <dbReference type="EMBL" id="KAE8922666.1"/>
    </source>
</evidence>
<dbReference type="EMBL" id="QXGF01003013">
    <property type="protein sequence ID" value="KAE8922666.1"/>
    <property type="molecule type" value="Genomic_DNA"/>
</dbReference>
<dbReference type="Proteomes" id="UP000440367">
    <property type="component" value="Unassembled WGS sequence"/>
</dbReference>
<evidence type="ECO:0000313" key="3">
    <source>
        <dbReference type="EMBL" id="KAE9239818.1"/>
    </source>
</evidence>
<dbReference type="AlphaFoldDB" id="A0A6A3DRD6"/>
<accession>A0A6A3DRD6</accession>
<gene>
    <name evidence="3" type="ORF">PF002_g10074</name>
    <name evidence="1" type="ORF">PF009_g27075</name>
    <name evidence="2" type="ORF">PF010_g8190</name>
</gene>
<comment type="caution">
    <text evidence="1">The sequence shown here is derived from an EMBL/GenBank/DDBJ whole genome shotgun (WGS) entry which is preliminary data.</text>
</comment>
<sequence>MACTNSVRGVLPRCGQRSAGLGLLLNSVVVLSAHARPSSIPRCISSIPQRAGK</sequence>
<evidence type="ECO:0000313" key="6">
    <source>
        <dbReference type="Proteomes" id="UP000488956"/>
    </source>
</evidence>
<reference evidence="4 5" key="1">
    <citation type="submission" date="2018-08" db="EMBL/GenBank/DDBJ databases">
        <title>Genomic investigation of the strawberry pathogen Phytophthora fragariae indicates pathogenicity is determined by transcriptional variation in three key races.</title>
        <authorList>
            <person name="Adams T.M."/>
            <person name="Armitage A.D."/>
            <person name="Sobczyk M.K."/>
            <person name="Bates H.J."/>
            <person name="Dunwell J.M."/>
            <person name="Nellist C.F."/>
            <person name="Harrison R.J."/>
        </authorList>
    </citation>
    <scope>NUCLEOTIDE SEQUENCE [LARGE SCALE GENOMIC DNA]</scope>
    <source>
        <strain evidence="3 5">BC-1</strain>
        <strain evidence="1 4">NOV-9</strain>
        <strain evidence="2 6">ONT-3</strain>
    </source>
</reference>
<evidence type="ECO:0000313" key="4">
    <source>
        <dbReference type="Proteomes" id="UP000429523"/>
    </source>
</evidence>